<feature type="region of interest" description="Disordered" evidence="8">
    <location>
        <begin position="416"/>
        <end position="471"/>
    </location>
</feature>
<keyword evidence="2 4" id="KW-0378">Hydrolase</keyword>
<keyword evidence="7" id="KW-0479">Metal-binding</keyword>
<evidence type="ECO:0000256" key="4">
    <source>
        <dbReference type="PIRNR" id="PIRNR037913"/>
    </source>
</evidence>
<evidence type="ECO:0000256" key="3">
    <source>
        <dbReference type="ARBA" id="ARBA00022853"/>
    </source>
</evidence>
<evidence type="ECO:0000256" key="8">
    <source>
        <dbReference type="SAM" id="MobiDB-lite"/>
    </source>
</evidence>
<dbReference type="GO" id="GO:0000118">
    <property type="term" value="C:histone deacetylase complex"/>
    <property type="evidence" value="ECO:0007669"/>
    <property type="project" value="UniProtKB-ARBA"/>
</dbReference>
<organism evidence="10">
    <name type="scientific">Chromera velia CCMP2878</name>
    <dbReference type="NCBI Taxonomy" id="1169474"/>
    <lineage>
        <taxon>Eukaryota</taxon>
        <taxon>Sar</taxon>
        <taxon>Alveolata</taxon>
        <taxon>Colpodellida</taxon>
        <taxon>Chromeraceae</taxon>
        <taxon>Chromera</taxon>
    </lineage>
</organism>
<evidence type="ECO:0000256" key="5">
    <source>
        <dbReference type="PIRSR" id="PIRSR037913-1"/>
    </source>
</evidence>
<evidence type="ECO:0000256" key="6">
    <source>
        <dbReference type="PIRSR" id="PIRSR037913-2"/>
    </source>
</evidence>
<dbReference type="Pfam" id="PF00850">
    <property type="entry name" value="Hist_deacetyl"/>
    <property type="match status" value="1"/>
</dbReference>
<feature type="binding site" evidence="7">
    <location>
        <position position="271"/>
    </location>
    <ligand>
        <name>a divalent metal cation</name>
        <dbReference type="ChEBI" id="CHEBI:60240"/>
    </ligand>
</feature>
<dbReference type="PRINTS" id="PR01271">
    <property type="entry name" value="HISDACETLASE"/>
</dbReference>
<dbReference type="InterPro" id="IPR023696">
    <property type="entry name" value="Ureohydrolase_dom_sf"/>
</dbReference>
<evidence type="ECO:0000256" key="7">
    <source>
        <dbReference type="PIRSR" id="PIRSR037913-3"/>
    </source>
</evidence>
<dbReference type="EC" id="3.5.1.98" evidence="1 4"/>
<sequence length="471" mass="52023">MEVLVPKEDEKRRRVSYFYDLDIGSYYYGSGHPMKPQRMQLTHELVKSFGLHKELEVIQHHKANELEIERFHGSEYIAFLSNITLDQTKLDWQGAARRFGVGEQTDCPIFEGLFDFQASCAGGSIQAARLLAAGKTDIAINWSGGLHHARKSEASGFCYVNDIVLGILELLNHFQRVMYIDIDIHHGDGVEEAFYCTNRVLTLSLHKFGDFFPGTGDLTDVGYGIGKHYSLNLPLNDGMDDASFLGLFKPVVRASVEKFRPEAIVLQCGADSLAGDRLGRFNLSIRGHAECLSFCRSFGVPLLILGGGGYTIRNVARCWAFETAAALGVEDQMPGEIPRHDSIQWYGPEFKLHLPISKTFPNLNTKEHLERLKMKALERLRYLEAAPGVEFAHVPPCFADYGLTFSRQLEGEEVASRGTSQHSVAGQQQNVRITAGSSGWGGSSTRGGVSSRMWPAGSRGTRGGGGGDDWG</sequence>
<dbReference type="InterPro" id="IPR023801">
    <property type="entry name" value="His_deacetylse_dom"/>
</dbReference>
<dbReference type="InterPro" id="IPR037138">
    <property type="entry name" value="His_deacetylse_dom_sf"/>
</dbReference>
<protein>
    <recommendedName>
        <fullName evidence="1 4">Histone deacetylase</fullName>
        <ecNumber evidence="1 4">3.5.1.98</ecNumber>
    </recommendedName>
</protein>
<evidence type="ECO:0000256" key="1">
    <source>
        <dbReference type="ARBA" id="ARBA00012111"/>
    </source>
</evidence>
<feature type="binding site" evidence="6">
    <location>
        <position position="310"/>
    </location>
    <ligand>
        <name>substrate</name>
    </ligand>
</feature>
<dbReference type="Gene3D" id="3.40.800.20">
    <property type="entry name" value="Histone deacetylase domain"/>
    <property type="match status" value="1"/>
</dbReference>
<gene>
    <name evidence="10" type="ORF">Cvel_15672</name>
</gene>
<accession>A0A0G4F891</accession>
<feature type="active site" description="Proton acceptor" evidence="5">
    <location>
        <position position="148"/>
    </location>
</feature>
<dbReference type="AlphaFoldDB" id="A0A0G4F891"/>
<feature type="binding site" evidence="6">
    <location>
        <position position="156"/>
    </location>
    <ligand>
        <name>substrate</name>
    </ligand>
</feature>
<dbReference type="EMBL" id="CDMZ01000188">
    <property type="protein sequence ID" value="CEM08753.1"/>
    <property type="molecule type" value="Genomic_DNA"/>
</dbReference>
<dbReference type="InterPro" id="IPR000286">
    <property type="entry name" value="HDACs"/>
</dbReference>
<feature type="binding site" evidence="6">
    <location>
        <position position="106"/>
    </location>
    <ligand>
        <name>substrate</name>
    </ligand>
</feature>
<dbReference type="PRINTS" id="PR01270">
    <property type="entry name" value="HDASUPER"/>
</dbReference>
<dbReference type="PhylomeDB" id="A0A0G4F891"/>
<dbReference type="GO" id="GO:0040029">
    <property type="term" value="P:epigenetic regulation of gene expression"/>
    <property type="evidence" value="ECO:0007669"/>
    <property type="project" value="TreeGrafter"/>
</dbReference>
<dbReference type="PIRSF" id="PIRSF037913">
    <property type="entry name" value="His_deacetylse_1"/>
    <property type="match status" value="1"/>
</dbReference>
<comment type="catalytic activity">
    <reaction evidence="4">
        <text>N(6)-acetyl-L-lysyl-[histone] + H2O = L-lysyl-[histone] + acetate</text>
        <dbReference type="Rhea" id="RHEA:58196"/>
        <dbReference type="Rhea" id="RHEA-COMP:9845"/>
        <dbReference type="Rhea" id="RHEA-COMP:11338"/>
        <dbReference type="ChEBI" id="CHEBI:15377"/>
        <dbReference type="ChEBI" id="CHEBI:29969"/>
        <dbReference type="ChEBI" id="CHEBI:30089"/>
        <dbReference type="ChEBI" id="CHEBI:61930"/>
        <dbReference type="EC" id="3.5.1.98"/>
    </reaction>
</comment>
<name>A0A0G4F891_9ALVE</name>
<keyword evidence="3 4" id="KW-0156">Chromatin regulator</keyword>
<dbReference type="PANTHER" id="PTHR10625:SF10">
    <property type="entry name" value="HISTONE DEACETYLASE HDAC1"/>
    <property type="match status" value="1"/>
</dbReference>
<dbReference type="GO" id="GO:0141221">
    <property type="term" value="F:histone deacetylase activity, hydrolytic mechanism"/>
    <property type="evidence" value="ECO:0007669"/>
    <property type="project" value="UniProtKB-EC"/>
</dbReference>
<dbReference type="CDD" id="cd09991">
    <property type="entry name" value="HDAC_classI"/>
    <property type="match status" value="1"/>
</dbReference>
<reference evidence="10" key="1">
    <citation type="submission" date="2014-11" db="EMBL/GenBank/DDBJ databases">
        <authorList>
            <person name="Otto D Thomas"/>
            <person name="Naeem Raeece"/>
        </authorList>
    </citation>
    <scope>NUCLEOTIDE SEQUENCE</scope>
</reference>
<keyword evidence="4" id="KW-0804">Transcription</keyword>
<feature type="binding site" evidence="7">
    <location>
        <position position="183"/>
    </location>
    <ligand>
        <name>a divalent metal cation</name>
        <dbReference type="ChEBI" id="CHEBI:60240"/>
    </ligand>
</feature>
<feature type="domain" description="Histone deacetylase" evidence="9">
    <location>
        <begin position="32"/>
        <end position="324"/>
    </location>
</feature>
<feature type="compositionally biased region" description="Polar residues" evidence="8">
    <location>
        <begin position="417"/>
        <end position="432"/>
    </location>
</feature>
<dbReference type="VEuPathDB" id="CryptoDB:Cvel_15672"/>
<evidence type="ECO:0000256" key="2">
    <source>
        <dbReference type="ARBA" id="ARBA00022801"/>
    </source>
</evidence>
<feature type="compositionally biased region" description="Gly residues" evidence="8">
    <location>
        <begin position="460"/>
        <end position="471"/>
    </location>
</feature>
<dbReference type="SUPFAM" id="SSF52768">
    <property type="entry name" value="Arginase/deacetylase"/>
    <property type="match status" value="1"/>
</dbReference>
<evidence type="ECO:0000313" key="10">
    <source>
        <dbReference type="EMBL" id="CEM08753.1"/>
    </source>
</evidence>
<dbReference type="InterPro" id="IPR003084">
    <property type="entry name" value="HDAC_I/II"/>
</dbReference>
<comment type="subcellular location">
    <subcellularLocation>
        <location evidence="4">Nucleus</location>
    </subcellularLocation>
</comment>
<feature type="binding site" evidence="7">
    <location>
        <position position="185"/>
    </location>
    <ligand>
        <name>a divalent metal cation</name>
        <dbReference type="ChEBI" id="CHEBI:60240"/>
    </ligand>
</feature>
<comment type="similarity">
    <text evidence="4">Belongs to the histone deacetylase family. HD Type 1 subfamily.</text>
</comment>
<evidence type="ECO:0000259" key="9">
    <source>
        <dbReference type="Pfam" id="PF00850"/>
    </source>
</evidence>
<dbReference type="PANTHER" id="PTHR10625">
    <property type="entry name" value="HISTONE DEACETYLASE HDAC1-RELATED"/>
    <property type="match status" value="1"/>
</dbReference>
<proteinExistence type="inferred from homology"/>
<keyword evidence="4" id="KW-0805">Transcription regulation</keyword>
<keyword evidence="4" id="KW-0539">Nucleus</keyword>
<dbReference type="GO" id="GO:0046872">
    <property type="term" value="F:metal ion binding"/>
    <property type="evidence" value="ECO:0007669"/>
    <property type="project" value="UniProtKB-KW"/>
</dbReference>